<dbReference type="Proteomes" id="UP001499843">
    <property type="component" value="Unassembled WGS sequence"/>
</dbReference>
<evidence type="ECO:0000313" key="3">
    <source>
        <dbReference type="Proteomes" id="UP001499843"/>
    </source>
</evidence>
<evidence type="ECO:0000313" key="2">
    <source>
        <dbReference type="EMBL" id="GAA2208792.1"/>
    </source>
</evidence>
<organism evidence="2 3">
    <name type="scientific">Nonomuraea monospora</name>
    <dbReference type="NCBI Taxonomy" id="568818"/>
    <lineage>
        <taxon>Bacteria</taxon>
        <taxon>Bacillati</taxon>
        <taxon>Actinomycetota</taxon>
        <taxon>Actinomycetes</taxon>
        <taxon>Streptosporangiales</taxon>
        <taxon>Streptosporangiaceae</taxon>
        <taxon>Nonomuraea</taxon>
    </lineage>
</organism>
<proteinExistence type="predicted"/>
<protein>
    <recommendedName>
        <fullName evidence="4">GrpE protein</fullName>
    </recommendedName>
</protein>
<keyword evidence="1" id="KW-0143">Chaperone</keyword>
<dbReference type="SUPFAM" id="SSF51064">
    <property type="entry name" value="Head domain of nucleotide exchange factor GrpE"/>
    <property type="match status" value="1"/>
</dbReference>
<dbReference type="Pfam" id="PF01025">
    <property type="entry name" value="GrpE"/>
    <property type="match status" value="1"/>
</dbReference>
<reference evidence="2 3" key="1">
    <citation type="journal article" date="2019" name="Int. J. Syst. Evol. Microbiol.">
        <title>The Global Catalogue of Microorganisms (GCM) 10K type strain sequencing project: providing services to taxonomists for standard genome sequencing and annotation.</title>
        <authorList>
            <consortium name="The Broad Institute Genomics Platform"/>
            <consortium name="The Broad Institute Genome Sequencing Center for Infectious Disease"/>
            <person name="Wu L."/>
            <person name="Ma J."/>
        </authorList>
    </citation>
    <scope>NUCLEOTIDE SEQUENCE [LARGE SCALE GENOMIC DNA]</scope>
    <source>
        <strain evidence="2 3">JCM 16114</strain>
    </source>
</reference>
<evidence type="ECO:0000256" key="1">
    <source>
        <dbReference type="ARBA" id="ARBA00023186"/>
    </source>
</evidence>
<dbReference type="InterPro" id="IPR000740">
    <property type="entry name" value="GrpE"/>
</dbReference>
<accession>A0ABN3CHW1</accession>
<comment type="caution">
    <text evidence="2">The sequence shown here is derived from an EMBL/GenBank/DDBJ whole genome shotgun (WGS) entry which is preliminary data.</text>
</comment>
<name>A0ABN3CHW1_9ACTN</name>
<keyword evidence="3" id="KW-1185">Reference proteome</keyword>
<gene>
    <name evidence="2" type="ORF">GCM10009850_042500</name>
</gene>
<dbReference type="RefSeq" id="WP_344477251.1">
    <property type="nucleotide sequence ID" value="NZ_BAAAQX010000010.1"/>
</dbReference>
<sequence length="144" mass="15749">MSFLITWVWVLLAVTAFAAGLCLGGLLRQHRWATVLAPHTASHARNDRLVLACIELADQLTSEALRAQVHRALADVGVHAIAACGEPFSTLRHRAVDREPTDDPGRHGLVAAVVRPGYESGPEVLREAEVTVFDHTRTNEENRS</sequence>
<dbReference type="Gene3D" id="2.30.22.10">
    <property type="entry name" value="Head domain of nucleotide exchange factor GrpE"/>
    <property type="match status" value="1"/>
</dbReference>
<dbReference type="EMBL" id="BAAAQX010000010">
    <property type="protein sequence ID" value="GAA2208792.1"/>
    <property type="molecule type" value="Genomic_DNA"/>
</dbReference>
<dbReference type="InterPro" id="IPR009012">
    <property type="entry name" value="GrpE_head"/>
</dbReference>
<evidence type="ECO:0008006" key="4">
    <source>
        <dbReference type="Google" id="ProtNLM"/>
    </source>
</evidence>